<reference evidence="2 3" key="1">
    <citation type="submission" date="2021-03" db="EMBL/GenBank/DDBJ databases">
        <title>Flavobacterium Flabelliformis Sp. Nov. And Flavobacterium Geliluteum Sp. Nov., Two Novel Multidrug Resistant Psychrophilic Species Isolated From Antarctica.</title>
        <authorList>
            <person name="Kralova S."/>
            <person name="Busse H.J."/>
            <person name="Bezdicek M."/>
            <person name="Nykrynova M."/>
            <person name="Kroupova E."/>
            <person name="Krsek D."/>
            <person name="Sedlacek I."/>
        </authorList>
    </citation>
    <scope>NUCLEOTIDE SEQUENCE [LARGE SCALE GENOMIC DNA]</scope>
    <source>
        <strain evidence="2 3">P7388</strain>
    </source>
</reference>
<name>A0A941AX30_9FLAO</name>
<dbReference type="RefSeq" id="WP_210666604.1">
    <property type="nucleotide sequence ID" value="NZ_JAGFBV010000016.1"/>
</dbReference>
<sequence>MKFDKKEIIEIIENAFTYIVVMAMFAYGIGKVIQFDGAIAINKKVSELTGMQLMWAFYGYSKPFVLILGALEITGGILMLIKKTRILGCLFVSTILVNVILQDIFYSVNLGALKAAIIYQLFIVAILWFSKQKVIQIFRIITSIEKIAASKKKFFLKVIFSLLLFVAIRILEFYVTTKW</sequence>
<feature type="transmembrane region" description="Helical" evidence="1">
    <location>
        <begin position="86"/>
        <end position="105"/>
    </location>
</feature>
<keyword evidence="1" id="KW-0472">Membrane</keyword>
<feature type="transmembrane region" description="Helical" evidence="1">
    <location>
        <begin position="111"/>
        <end position="129"/>
    </location>
</feature>
<dbReference type="Proteomes" id="UP000675047">
    <property type="component" value="Unassembled WGS sequence"/>
</dbReference>
<proteinExistence type="predicted"/>
<feature type="transmembrane region" description="Helical" evidence="1">
    <location>
        <begin position="12"/>
        <end position="33"/>
    </location>
</feature>
<evidence type="ECO:0000313" key="3">
    <source>
        <dbReference type="Proteomes" id="UP000675047"/>
    </source>
</evidence>
<evidence type="ECO:0000313" key="2">
    <source>
        <dbReference type="EMBL" id="MBP4138610.1"/>
    </source>
</evidence>
<accession>A0A941AX30</accession>
<comment type="caution">
    <text evidence="2">The sequence shown here is derived from an EMBL/GenBank/DDBJ whole genome shotgun (WGS) entry which is preliminary data.</text>
</comment>
<dbReference type="AlphaFoldDB" id="A0A941AX30"/>
<protein>
    <recommendedName>
        <fullName evidence="4">DoxX family protein</fullName>
    </recommendedName>
</protein>
<dbReference type="EMBL" id="JAGFBV010000016">
    <property type="protein sequence ID" value="MBP4138610.1"/>
    <property type="molecule type" value="Genomic_DNA"/>
</dbReference>
<keyword evidence="1" id="KW-1133">Transmembrane helix</keyword>
<organism evidence="2 3">
    <name type="scientific">Flavobacterium geliluteum</name>
    <dbReference type="NCBI Taxonomy" id="2816120"/>
    <lineage>
        <taxon>Bacteria</taxon>
        <taxon>Pseudomonadati</taxon>
        <taxon>Bacteroidota</taxon>
        <taxon>Flavobacteriia</taxon>
        <taxon>Flavobacteriales</taxon>
        <taxon>Flavobacteriaceae</taxon>
        <taxon>Flavobacterium</taxon>
    </lineage>
</organism>
<gene>
    <name evidence="2" type="ORF">J3495_10975</name>
</gene>
<keyword evidence="3" id="KW-1185">Reference proteome</keyword>
<evidence type="ECO:0000256" key="1">
    <source>
        <dbReference type="SAM" id="Phobius"/>
    </source>
</evidence>
<feature type="transmembrane region" description="Helical" evidence="1">
    <location>
        <begin position="154"/>
        <end position="175"/>
    </location>
</feature>
<evidence type="ECO:0008006" key="4">
    <source>
        <dbReference type="Google" id="ProtNLM"/>
    </source>
</evidence>
<keyword evidence="1" id="KW-0812">Transmembrane</keyword>